<dbReference type="Pfam" id="PF01683">
    <property type="entry name" value="EB"/>
    <property type="match status" value="1"/>
</dbReference>
<keyword evidence="2" id="KW-1133">Transmembrane helix</keyword>
<dbReference type="AlphaFoldDB" id="T1K157"/>
<dbReference type="EMBL" id="CAEY01001343">
    <property type="status" value="NOT_ANNOTATED_CDS"/>
    <property type="molecule type" value="Genomic_DNA"/>
</dbReference>
<dbReference type="Proteomes" id="UP000015104">
    <property type="component" value="Unassembled WGS sequence"/>
</dbReference>
<protein>
    <recommendedName>
        <fullName evidence="3">EB domain-containing protein</fullName>
    </recommendedName>
</protein>
<keyword evidence="2" id="KW-0472">Membrane</keyword>
<feature type="compositionally biased region" description="Low complexity" evidence="1">
    <location>
        <begin position="216"/>
        <end position="230"/>
    </location>
</feature>
<evidence type="ECO:0000313" key="5">
    <source>
        <dbReference type="Proteomes" id="UP000015104"/>
    </source>
</evidence>
<feature type="transmembrane region" description="Helical" evidence="2">
    <location>
        <begin position="127"/>
        <end position="148"/>
    </location>
</feature>
<reference evidence="4" key="2">
    <citation type="submission" date="2015-06" db="UniProtKB">
        <authorList>
            <consortium name="EnsemblMetazoa"/>
        </authorList>
    </citation>
    <scope>IDENTIFICATION</scope>
</reference>
<sequence>MASMTRLLGFIPKQIETFQFENVGRAFGRGMGKLKIEFSVFAQNQKCECLPEYPVNLDNRICIKALKLGDKCEDHFSCSYRDIHAICSSENRCRCDYGFYPVISKSGETRCTAGLSMYYSIVGYSNFVPFVAIIVAIIFCTGVVFIGVRMIGKSQGDSSLPTRDRAISPVPVKLGGLELLASMSRPSSLRSASNEYLPGSRRPSYSMLAPPTNYISRRPSSSSGTSFRSYSSFRSQSSFRNYRGNYCYKETLKYNTPRTPSPIINPSNVLVGEPLSKETCAVHSNPEINRSESRRHRAQEDCLRR</sequence>
<dbReference type="InterPro" id="IPR006149">
    <property type="entry name" value="EB_dom"/>
</dbReference>
<proteinExistence type="predicted"/>
<feature type="domain" description="EB" evidence="3">
    <location>
        <begin position="52"/>
        <end position="102"/>
    </location>
</feature>
<evidence type="ECO:0000259" key="3">
    <source>
        <dbReference type="Pfam" id="PF01683"/>
    </source>
</evidence>
<accession>T1K157</accession>
<dbReference type="HOGENOM" id="CLU_913157_0_0_1"/>
<evidence type="ECO:0000313" key="4">
    <source>
        <dbReference type="EnsemblMetazoa" id="tetur04g00090.1"/>
    </source>
</evidence>
<keyword evidence="2" id="KW-0812">Transmembrane</keyword>
<evidence type="ECO:0000256" key="1">
    <source>
        <dbReference type="SAM" id="MobiDB-lite"/>
    </source>
</evidence>
<organism evidence="4 5">
    <name type="scientific">Tetranychus urticae</name>
    <name type="common">Two-spotted spider mite</name>
    <dbReference type="NCBI Taxonomy" id="32264"/>
    <lineage>
        <taxon>Eukaryota</taxon>
        <taxon>Metazoa</taxon>
        <taxon>Ecdysozoa</taxon>
        <taxon>Arthropoda</taxon>
        <taxon>Chelicerata</taxon>
        <taxon>Arachnida</taxon>
        <taxon>Acari</taxon>
        <taxon>Acariformes</taxon>
        <taxon>Trombidiformes</taxon>
        <taxon>Prostigmata</taxon>
        <taxon>Eleutherengona</taxon>
        <taxon>Raphignathae</taxon>
        <taxon>Tetranychoidea</taxon>
        <taxon>Tetranychidae</taxon>
        <taxon>Tetranychus</taxon>
    </lineage>
</organism>
<reference evidence="5" key="1">
    <citation type="submission" date="2011-08" db="EMBL/GenBank/DDBJ databases">
        <authorList>
            <person name="Rombauts S."/>
        </authorList>
    </citation>
    <scope>NUCLEOTIDE SEQUENCE</scope>
    <source>
        <strain evidence="5">London</strain>
    </source>
</reference>
<name>T1K157_TETUR</name>
<feature type="region of interest" description="Disordered" evidence="1">
    <location>
        <begin position="283"/>
        <end position="305"/>
    </location>
</feature>
<evidence type="ECO:0000256" key="2">
    <source>
        <dbReference type="SAM" id="Phobius"/>
    </source>
</evidence>
<keyword evidence="5" id="KW-1185">Reference proteome</keyword>
<feature type="region of interest" description="Disordered" evidence="1">
    <location>
        <begin position="189"/>
        <end position="230"/>
    </location>
</feature>
<dbReference type="EnsemblMetazoa" id="tetur04g00090.1">
    <property type="protein sequence ID" value="tetur04g00090.1"/>
    <property type="gene ID" value="tetur04g00090"/>
</dbReference>